<proteinExistence type="predicted"/>
<dbReference type="PROSITE" id="PS50930">
    <property type="entry name" value="HTH_LYTTR"/>
    <property type="match status" value="1"/>
</dbReference>
<dbReference type="PROSITE" id="PS50110">
    <property type="entry name" value="RESPONSE_REGULATORY"/>
    <property type="match status" value="1"/>
</dbReference>
<dbReference type="InterPro" id="IPR046947">
    <property type="entry name" value="LytR-like"/>
</dbReference>
<keyword evidence="2" id="KW-0902">Two-component regulatory system</keyword>
<dbReference type="RefSeq" id="WP_010757237.1">
    <property type="nucleotide sequence ID" value="NZ_ASWD01000001.1"/>
</dbReference>
<dbReference type="GO" id="GO:0000156">
    <property type="term" value="F:phosphorelay response regulator activity"/>
    <property type="evidence" value="ECO:0007669"/>
    <property type="project" value="InterPro"/>
</dbReference>
<dbReference type="PANTHER" id="PTHR37299">
    <property type="entry name" value="TRANSCRIPTIONAL REGULATOR-RELATED"/>
    <property type="match status" value="1"/>
</dbReference>
<protein>
    <recommendedName>
        <fullName evidence="10">Response regulator</fullName>
    </recommendedName>
</protein>
<feature type="domain" description="HTH LytTR-type" evidence="7">
    <location>
        <begin position="144"/>
        <end position="246"/>
    </location>
</feature>
<dbReference type="InterPro" id="IPR011006">
    <property type="entry name" value="CheY-like_superfamily"/>
</dbReference>
<keyword evidence="5" id="KW-0597">Phosphoprotein</keyword>
<dbReference type="Pfam" id="PF00072">
    <property type="entry name" value="Response_reg"/>
    <property type="match status" value="1"/>
</dbReference>
<evidence type="ECO:0000256" key="1">
    <source>
        <dbReference type="ARBA" id="ARBA00022490"/>
    </source>
</evidence>
<dbReference type="STRING" id="160454.RV10_GL003128"/>
<dbReference type="Proteomes" id="UP000013782">
    <property type="component" value="Unassembled WGS sequence"/>
</dbReference>
<dbReference type="SUPFAM" id="SSF52172">
    <property type="entry name" value="CheY-like"/>
    <property type="match status" value="1"/>
</dbReference>
<evidence type="ECO:0000256" key="2">
    <source>
        <dbReference type="ARBA" id="ARBA00023012"/>
    </source>
</evidence>
<feature type="domain" description="Response regulatory" evidence="6">
    <location>
        <begin position="3"/>
        <end position="127"/>
    </location>
</feature>
<dbReference type="eggNOG" id="COG3279">
    <property type="taxonomic scope" value="Bacteria"/>
</dbReference>
<dbReference type="Gene3D" id="2.40.50.1020">
    <property type="entry name" value="LytTr DNA-binding domain"/>
    <property type="match status" value="1"/>
</dbReference>
<dbReference type="SMART" id="SM00850">
    <property type="entry name" value="LytTR"/>
    <property type="match status" value="1"/>
</dbReference>
<dbReference type="CDD" id="cd17533">
    <property type="entry name" value="REC_LytTR_AgrA-like"/>
    <property type="match status" value="1"/>
</dbReference>
<comment type="caution">
    <text evidence="8">The sequence shown here is derived from an EMBL/GenBank/DDBJ whole genome shotgun (WGS) entry which is preliminary data.</text>
</comment>
<keyword evidence="9" id="KW-1185">Reference proteome</keyword>
<dbReference type="EMBL" id="AJAQ01000015">
    <property type="protein sequence ID" value="EOH94511.1"/>
    <property type="molecule type" value="Genomic_DNA"/>
</dbReference>
<dbReference type="Gene3D" id="3.40.50.2300">
    <property type="match status" value="1"/>
</dbReference>
<evidence type="ECO:0000259" key="7">
    <source>
        <dbReference type="PROSITE" id="PS50930"/>
    </source>
</evidence>
<dbReference type="AlphaFoldDB" id="R2SNU6"/>
<evidence type="ECO:0008006" key="10">
    <source>
        <dbReference type="Google" id="ProtNLM"/>
    </source>
</evidence>
<reference evidence="8 9" key="1">
    <citation type="submission" date="2013-02" db="EMBL/GenBank/DDBJ databases">
        <title>The Genome Sequence of Enterococcus pallens BAA-351.</title>
        <authorList>
            <consortium name="The Broad Institute Genome Sequencing Platform"/>
            <consortium name="The Broad Institute Genome Sequencing Center for Infectious Disease"/>
            <person name="Earl A.M."/>
            <person name="Gilmore M.S."/>
            <person name="Lebreton F."/>
            <person name="Walker B."/>
            <person name="Young S.K."/>
            <person name="Zeng Q."/>
            <person name="Gargeya S."/>
            <person name="Fitzgerald M."/>
            <person name="Haas B."/>
            <person name="Abouelleil A."/>
            <person name="Alvarado L."/>
            <person name="Arachchi H.M."/>
            <person name="Berlin A.M."/>
            <person name="Chapman S.B."/>
            <person name="Dewar J."/>
            <person name="Goldberg J."/>
            <person name="Griggs A."/>
            <person name="Gujja S."/>
            <person name="Hansen M."/>
            <person name="Howarth C."/>
            <person name="Imamovic A."/>
            <person name="Larimer J."/>
            <person name="McCowan C."/>
            <person name="Murphy C."/>
            <person name="Neiman D."/>
            <person name="Pearson M."/>
            <person name="Priest M."/>
            <person name="Roberts A."/>
            <person name="Saif S."/>
            <person name="Shea T."/>
            <person name="Sisk P."/>
            <person name="Sykes S."/>
            <person name="Wortman J."/>
            <person name="Nusbaum C."/>
            <person name="Birren B."/>
        </authorList>
    </citation>
    <scope>NUCLEOTIDE SEQUENCE [LARGE SCALE GENOMIC DNA]</scope>
    <source>
        <strain evidence="8 9">ATCC BAA-351</strain>
    </source>
</reference>
<evidence type="ECO:0000313" key="9">
    <source>
        <dbReference type="Proteomes" id="UP000013782"/>
    </source>
</evidence>
<dbReference type="OrthoDB" id="9809318at2"/>
<evidence type="ECO:0000259" key="6">
    <source>
        <dbReference type="PROSITE" id="PS50110"/>
    </source>
</evidence>
<keyword evidence="1" id="KW-0963">Cytoplasm</keyword>
<dbReference type="HOGENOM" id="CLU_000445_14_6_9"/>
<dbReference type="InterPro" id="IPR007492">
    <property type="entry name" value="LytTR_DNA-bd_dom"/>
</dbReference>
<evidence type="ECO:0000256" key="3">
    <source>
        <dbReference type="ARBA" id="ARBA00023159"/>
    </source>
</evidence>
<dbReference type="PATRIC" id="fig|1158607.3.peg.2218"/>
<dbReference type="GO" id="GO:0003677">
    <property type="term" value="F:DNA binding"/>
    <property type="evidence" value="ECO:0007669"/>
    <property type="project" value="InterPro"/>
</dbReference>
<dbReference type="SMART" id="SM00448">
    <property type="entry name" value="REC"/>
    <property type="match status" value="1"/>
</dbReference>
<gene>
    <name evidence="8" type="ORF">UAU_02246</name>
</gene>
<dbReference type="PANTHER" id="PTHR37299:SF3">
    <property type="entry name" value="STAGE 0 SPORULATION PROTEIN A HOMOLOG"/>
    <property type="match status" value="1"/>
</dbReference>
<sequence length="246" mass="29065">MVTIYICEDNLVFQQEIQKTIEAYVMIQAYDMQVALATAKPQEILAAIAEGKTRNVYFLDVDLKDEEMNGFDLGKAIRKVDPRGFIIFITDHSELLAETFKYRLEAMDYIIKGDIANIQTRVRECLDSVQERLLLEQKETRRYLPIKMNNEVFYVAIDEIYFIETSPHKHKVLLYAKNQQLDFFGNLQDLETELGEDFLRVHRSYLVNTKQIKQLDYKTNTIFFEDELSCFFTRRKKKVLQELLTQ</sequence>
<accession>R2SNU6</accession>
<feature type="modified residue" description="4-aspartylphosphate" evidence="5">
    <location>
        <position position="60"/>
    </location>
</feature>
<dbReference type="InterPro" id="IPR001789">
    <property type="entry name" value="Sig_transdc_resp-reg_receiver"/>
</dbReference>
<evidence type="ECO:0000256" key="5">
    <source>
        <dbReference type="PROSITE-ProRule" id="PRU00169"/>
    </source>
</evidence>
<name>R2SNU6_9ENTE</name>
<comment type="function">
    <text evidence="4">Required for high-level post-exponential phase expression of a series of secreted proteins.</text>
</comment>
<evidence type="ECO:0000256" key="4">
    <source>
        <dbReference type="ARBA" id="ARBA00037164"/>
    </source>
</evidence>
<keyword evidence="3" id="KW-0010">Activator</keyword>
<organism evidence="8 9">
    <name type="scientific">Enterococcus pallens ATCC BAA-351</name>
    <dbReference type="NCBI Taxonomy" id="1158607"/>
    <lineage>
        <taxon>Bacteria</taxon>
        <taxon>Bacillati</taxon>
        <taxon>Bacillota</taxon>
        <taxon>Bacilli</taxon>
        <taxon>Lactobacillales</taxon>
        <taxon>Enterococcaceae</taxon>
        <taxon>Enterococcus</taxon>
    </lineage>
</organism>
<evidence type="ECO:0000313" key="8">
    <source>
        <dbReference type="EMBL" id="EOH94511.1"/>
    </source>
</evidence>
<dbReference type="Pfam" id="PF04397">
    <property type="entry name" value="LytTR"/>
    <property type="match status" value="1"/>
</dbReference>